<feature type="non-terminal residue" evidence="2">
    <location>
        <position position="1"/>
    </location>
</feature>
<evidence type="ECO:0000256" key="1">
    <source>
        <dbReference type="SAM" id="MobiDB-lite"/>
    </source>
</evidence>
<accession>A0AAD7Z5N2</accession>
<dbReference type="Proteomes" id="UP001233999">
    <property type="component" value="Unassembled WGS sequence"/>
</dbReference>
<evidence type="ECO:0000313" key="2">
    <source>
        <dbReference type="EMBL" id="KAJ9574359.1"/>
    </source>
</evidence>
<reference evidence="2" key="2">
    <citation type="submission" date="2023-05" db="EMBL/GenBank/DDBJ databases">
        <authorList>
            <person name="Fouks B."/>
        </authorList>
    </citation>
    <scope>NUCLEOTIDE SEQUENCE</scope>
    <source>
        <strain evidence="2">Stay&amp;Tobe</strain>
        <tissue evidence="2">Testes</tissue>
    </source>
</reference>
<name>A0AAD7Z5N2_DIPPU</name>
<feature type="region of interest" description="Disordered" evidence="1">
    <location>
        <begin position="15"/>
        <end position="69"/>
    </location>
</feature>
<organism evidence="2 3">
    <name type="scientific">Diploptera punctata</name>
    <name type="common">Pacific beetle cockroach</name>
    <dbReference type="NCBI Taxonomy" id="6984"/>
    <lineage>
        <taxon>Eukaryota</taxon>
        <taxon>Metazoa</taxon>
        <taxon>Ecdysozoa</taxon>
        <taxon>Arthropoda</taxon>
        <taxon>Hexapoda</taxon>
        <taxon>Insecta</taxon>
        <taxon>Pterygota</taxon>
        <taxon>Neoptera</taxon>
        <taxon>Polyneoptera</taxon>
        <taxon>Dictyoptera</taxon>
        <taxon>Blattodea</taxon>
        <taxon>Blaberoidea</taxon>
        <taxon>Blaberidae</taxon>
        <taxon>Diplopterinae</taxon>
        <taxon>Diploptera</taxon>
    </lineage>
</organism>
<protein>
    <submittedName>
        <fullName evidence="2">Uncharacterized protein</fullName>
    </submittedName>
</protein>
<dbReference type="EMBL" id="JASPKZ010010423">
    <property type="protein sequence ID" value="KAJ9574359.1"/>
    <property type="molecule type" value="Genomic_DNA"/>
</dbReference>
<keyword evidence="3" id="KW-1185">Reference proteome</keyword>
<feature type="compositionally biased region" description="Basic and acidic residues" evidence="1">
    <location>
        <begin position="15"/>
        <end position="36"/>
    </location>
</feature>
<evidence type="ECO:0000313" key="3">
    <source>
        <dbReference type="Proteomes" id="UP001233999"/>
    </source>
</evidence>
<proteinExistence type="predicted"/>
<dbReference type="AlphaFoldDB" id="A0AAD7Z5N2"/>
<comment type="caution">
    <text evidence="2">The sequence shown here is derived from an EMBL/GenBank/DDBJ whole genome shotgun (WGS) entry which is preliminary data.</text>
</comment>
<sequence>AGAAQYIAVRHKRVLRESDRATDTKLKSKEGNHSHASEGASCSFPEAPESELPRTQNPPAGARKKVAPLQIKKRYTAAGETEPEHHIVKQEVIVPPPRHLLPVQPQVFPGQYLILLQH</sequence>
<gene>
    <name evidence="2" type="ORF">L9F63_025996</name>
</gene>
<reference evidence="2" key="1">
    <citation type="journal article" date="2023" name="IScience">
        <title>Live-bearing cockroach genome reveals convergent evolutionary mechanisms linked to viviparity in insects and beyond.</title>
        <authorList>
            <person name="Fouks B."/>
            <person name="Harrison M.C."/>
            <person name="Mikhailova A.A."/>
            <person name="Marchal E."/>
            <person name="English S."/>
            <person name="Carruthers M."/>
            <person name="Jennings E.C."/>
            <person name="Chiamaka E.L."/>
            <person name="Frigard R.A."/>
            <person name="Pippel M."/>
            <person name="Attardo G.M."/>
            <person name="Benoit J.B."/>
            <person name="Bornberg-Bauer E."/>
            <person name="Tobe S.S."/>
        </authorList>
    </citation>
    <scope>NUCLEOTIDE SEQUENCE</scope>
    <source>
        <strain evidence="2">Stay&amp;Tobe</strain>
    </source>
</reference>